<feature type="coiled-coil region" evidence="2">
    <location>
        <begin position="30"/>
        <end position="64"/>
    </location>
</feature>
<dbReference type="eggNOG" id="COG4653">
    <property type="taxonomic scope" value="Bacteria"/>
</dbReference>
<name>A0A1N6FRR1_9LACT</name>
<keyword evidence="2" id="KW-0175">Coiled coil</keyword>
<dbReference type="EMBL" id="FSRN01000001">
    <property type="protein sequence ID" value="SIN97928.1"/>
    <property type="molecule type" value="Genomic_DNA"/>
</dbReference>
<dbReference type="Pfam" id="PF05065">
    <property type="entry name" value="Phage_capsid"/>
    <property type="match status" value="1"/>
</dbReference>
<dbReference type="Gene3D" id="3.30.2320.10">
    <property type="entry name" value="hypothetical protein PF0899 domain"/>
    <property type="match status" value="1"/>
</dbReference>
<reference evidence="5" key="1">
    <citation type="submission" date="2016-11" db="EMBL/GenBank/DDBJ databases">
        <authorList>
            <person name="Varghese N."/>
            <person name="Submissions S."/>
        </authorList>
    </citation>
    <scope>NUCLEOTIDE SEQUENCE [LARGE SCALE GENOMIC DNA]</scope>
    <source>
        <strain evidence="5">313</strain>
    </source>
</reference>
<organism evidence="4 5">
    <name type="scientific">Carnobacterium alterfunditum</name>
    <dbReference type="NCBI Taxonomy" id="28230"/>
    <lineage>
        <taxon>Bacteria</taxon>
        <taxon>Bacillati</taxon>
        <taxon>Bacillota</taxon>
        <taxon>Bacilli</taxon>
        <taxon>Lactobacillales</taxon>
        <taxon>Carnobacteriaceae</taxon>
        <taxon>Carnobacterium</taxon>
    </lineage>
</organism>
<evidence type="ECO:0000313" key="4">
    <source>
        <dbReference type="EMBL" id="SIN97928.1"/>
    </source>
</evidence>
<dbReference type="NCBIfam" id="TIGR01554">
    <property type="entry name" value="major_cap_HK97"/>
    <property type="match status" value="1"/>
</dbReference>
<dbReference type="STRING" id="28230.SAMN05878443_0784"/>
<evidence type="ECO:0000259" key="3">
    <source>
        <dbReference type="Pfam" id="PF05065"/>
    </source>
</evidence>
<dbReference type="AlphaFoldDB" id="A0A1N6FRR1"/>
<feature type="domain" description="Phage capsid-like C-terminal" evidence="3">
    <location>
        <begin position="146"/>
        <end position="413"/>
    </location>
</feature>
<comment type="subcellular location">
    <subcellularLocation>
        <location evidence="1">Virion</location>
    </subcellularLocation>
</comment>
<accession>A0A1N6FRR1</accession>
<dbReference type="RefSeq" id="WP_034547542.1">
    <property type="nucleotide sequence ID" value="NZ_FSRN01000001.1"/>
</dbReference>
<evidence type="ECO:0000313" key="5">
    <source>
        <dbReference type="Proteomes" id="UP000184758"/>
    </source>
</evidence>
<protein>
    <submittedName>
        <fullName evidence="4">Phage major capsid protein, HK97 family</fullName>
    </submittedName>
</protein>
<dbReference type="SUPFAM" id="SSF56563">
    <property type="entry name" value="Major capsid protein gp5"/>
    <property type="match status" value="1"/>
</dbReference>
<sequence>MAAVDWLKREVRESKESLEEEVLKFDRYKYEKNIKQMRESSNRIKEIREQVDKATDKLVNYTENPVLVLENTENRNGADDMTKIIEDIKGVQHRVLAPNQEYRVNNRDEELKDFSFAKMIRGLSTGNWSGAGTEQRVAASNNISNGQVMIPKELSEKIIQTVRAKSVVMQLASMIPMNSRTLTIAKQVSDFTSHSKLELDEIVKSNATFEPVNLEAKTIVASGTASVELLEDASGLDQQVIESLSASLALELDRQVLTGNGVDPNLLGIYNIEGIEKIEGGDIANYVPFSQAITKIQGKNHEPNAIVFNPSIAGKLDMFVDTLGQPIQPLPSYIKIPNKMTTTQIPNNLGDTTNLSFALVGDMTQLLVGMRTEIIIEVSRTTDNAFNHLAVDFRGYLRADATTIHDEAFVIVDGIK</sequence>
<dbReference type="InterPro" id="IPR024455">
    <property type="entry name" value="Phage_capsid"/>
</dbReference>
<evidence type="ECO:0000256" key="2">
    <source>
        <dbReference type="SAM" id="Coils"/>
    </source>
</evidence>
<dbReference type="InterPro" id="IPR054612">
    <property type="entry name" value="Phage_capsid-like_C"/>
</dbReference>
<keyword evidence="5" id="KW-1185">Reference proteome</keyword>
<dbReference type="Proteomes" id="UP000184758">
    <property type="component" value="Unassembled WGS sequence"/>
</dbReference>
<dbReference type="Gene3D" id="3.30.2400.10">
    <property type="entry name" value="Major capsid protein gp5"/>
    <property type="match status" value="1"/>
</dbReference>
<proteinExistence type="predicted"/>
<gene>
    <name evidence="4" type="ORF">SAMN05878443_0784</name>
</gene>
<evidence type="ECO:0000256" key="1">
    <source>
        <dbReference type="ARBA" id="ARBA00004328"/>
    </source>
</evidence>